<dbReference type="Gene3D" id="3.20.20.80">
    <property type="entry name" value="Glycosidases"/>
    <property type="match status" value="1"/>
</dbReference>
<keyword evidence="8" id="KW-1185">Reference proteome</keyword>
<evidence type="ECO:0000256" key="6">
    <source>
        <dbReference type="SAM" id="SignalP"/>
    </source>
</evidence>
<dbReference type="AlphaFoldDB" id="A0AAW1ILI2"/>
<accession>A0AAW1ILI2</accession>
<reference evidence="7" key="1">
    <citation type="submission" date="2024-03" db="EMBL/GenBank/DDBJ databases">
        <title>WGS assembly of Saponaria officinalis var. Norfolk2.</title>
        <authorList>
            <person name="Jenkins J."/>
            <person name="Shu S."/>
            <person name="Grimwood J."/>
            <person name="Barry K."/>
            <person name="Goodstein D."/>
            <person name="Schmutz J."/>
            <person name="Leebens-Mack J."/>
            <person name="Osbourn A."/>
        </authorList>
    </citation>
    <scope>NUCLEOTIDE SEQUENCE [LARGE SCALE GENOMIC DNA]</scope>
    <source>
        <strain evidence="7">JIC</strain>
    </source>
</reference>
<evidence type="ECO:0000256" key="5">
    <source>
        <dbReference type="RuleBase" id="RU004336"/>
    </source>
</evidence>
<dbReference type="InterPro" id="IPR017853">
    <property type="entry name" value="GH"/>
</dbReference>
<dbReference type="Pfam" id="PF00332">
    <property type="entry name" value="Glyco_hydro_17"/>
    <property type="match status" value="1"/>
</dbReference>
<name>A0AAW1ILI2_SAPOF</name>
<comment type="similarity">
    <text evidence="1 4">Belongs to the glycosyl hydrolase 17 family.</text>
</comment>
<feature type="signal peptide" evidence="6">
    <location>
        <begin position="1"/>
        <end position="16"/>
    </location>
</feature>
<evidence type="ECO:0008006" key="9">
    <source>
        <dbReference type="Google" id="ProtNLM"/>
    </source>
</evidence>
<dbReference type="SUPFAM" id="SSF51445">
    <property type="entry name" value="(Trans)glycosidases"/>
    <property type="match status" value="1"/>
</dbReference>
<evidence type="ECO:0000256" key="1">
    <source>
        <dbReference type="ARBA" id="ARBA00008773"/>
    </source>
</evidence>
<gene>
    <name evidence="7" type="ORF">RND81_09G163700</name>
</gene>
<sequence length="341" mass="37817">MANYMATILLSITVYATFIVLGQSKVDIGVCYGLIADNLPSPKEVVELYQTYGIEKMRIFQPYPDVLEALGGSGIRLTLGTLNQHIAVLASSEEAADSWFMEHVQPYVNDVDITYISVGNEVVPGESSEYILPAMQNLQNVLKKNDLNIKTTTVVHGMVLGSSYPPSAGEFSQISKPFMSEIIKFLSFEKTPILVNIYPYFPYSLESATIQLEFALLSPDARPLVDGDLSYSNLLDSMIDAFYAAMEKEGVTDVDIVVSESGWPNAGNGDITTPELAEIYNNNFIKRVGNGVGTPRKPESKIEGYIFAMFDENLKDSGVEQHWGLFKPNMEPNYDIDFDYD</sequence>
<dbReference type="PANTHER" id="PTHR32227">
    <property type="entry name" value="GLUCAN ENDO-1,3-BETA-GLUCOSIDASE BG1-RELATED-RELATED"/>
    <property type="match status" value="1"/>
</dbReference>
<dbReference type="EMBL" id="JBDFQZ010000009">
    <property type="protein sequence ID" value="KAK9690924.1"/>
    <property type="molecule type" value="Genomic_DNA"/>
</dbReference>
<organism evidence="7 8">
    <name type="scientific">Saponaria officinalis</name>
    <name type="common">Common soapwort</name>
    <name type="synonym">Lychnis saponaria</name>
    <dbReference type="NCBI Taxonomy" id="3572"/>
    <lineage>
        <taxon>Eukaryota</taxon>
        <taxon>Viridiplantae</taxon>
        <taxon>Streptophyta</taxon>
        <taxon>Embryophyta</taxon>
        <taxon>Tracheophyta</taxon>
        <taxon>Spermatophyta</taxon>
        <taxon>Magnoliopsida</taxon>
        <taxon>eudicotyledons</taxon>
        <taxon>Gunneridae</taxon>
        <taxon>Pentapetalae</taxon>
        <taxon>Caryophyllales</taxon>
        <taxon>Caryophyllaceae</taxon>
        <taxon>Caryophylleae</taxon>
        <taxon>Saponaria</taxon>
    </lineage>
</organism>
<evidence type="ECO:0000256" key="4">
    <source>
        <dbReference type="RuleBase" id="RU004335"/>
    </source>
</evidence>
<dbReference type="GO" id="GO:0005975">
    <property type="term" value="P:carbohydrate metabolic process"/>
    <property type="evidence" value="ECO:0007669"/>
    <property type="project" value="InterPro"/>
</dbReference>
<dbReference type="InterPro" id="IPR044965">
    <property type="entry name" value="Glyco_hydro_17_plant"/>
</dbReference>
<evidence type="ECO:0000256" key="2">
    <source>
        <dbReference type="ARBA" id="ARBA00022801"/>
    </source>
</evidence>
<keyword evidence="2 5" id="KW-0378">Hydrolase</keyword>
<dbReference type="FunFam" id="3.20.20.80:FF:000010">
    <property type="entry name" value="glucan endo-1,3-beta-glucosidase, basic"/>
    <property type="match status" value="1"/>
</dbReference>
<dbReference type="PROSITE" id="PS00587">
    <property type="entry name" value="GLYCOSYL_HYDROL_F17"/>
    <property type="match status" value="1"/>
</dbReference>
<comment type="caution">
    <text evidence="7">The sequence shown here is derived from an EMBL/GenBank/DDBJ whole genome shotgun (WGS) entry which is preliminary data.</text>
</comment>
<proteinExistence type="inferred from homology"/>
<dbReference type="GO" id="GO:0004553">
    <property type="term" value="F:hydrolase activity, hydrolyzing O-glycosyl compounds"/>
    <property type="evidence" value="ECO:0007669"/>
    <property type="project" value="InterPro"/>
</dbReference>
<evidence type="ECO:0000256" key="3">
    <source>
        <dbReference type="ARBA" id="ARBA00023295"/>
    </source>
</evidence>
<feature type="chain" id="PRO_5043867128" description="Glucan endo-1,3-beta-D-glucosidase" evidence="6">
    <location>
        <begin position="17"/>
        <end position="341"/>
    </location>
</feature>
<dbReference type="Proteomes" id="UP001443914">
    <property type="component" value="Unassembled WGS sequence"/>
</dbReference>
<evidence type="ECO:0000313" key="8">
    <source>
        <dbReference type="Proteomes" id="UP001443914"/>
    </source>
</evidence>
<evidence type="ECO:0000313" key="7">
    <source>
        <dbReference type="EMBL" id="KAK9690924.1"/>
    </source>
</evidence>
<keyword evidence="6" id="KW-0732">Signal</keyword>
<keyword evidence="3 5" id="KW-0326">Glycosidase</keyword>
<protein>
    <recommendedName>
        <fullName evidence="9">Glucan endo-1,3-beta-D-glucosidase</fullName>
    </recommendedName>
</protein>
<dbReference type="InterPro" id="IPR000490">
    <property type="entry name" value="Glyco_hydro_17"/>
</dbReference>